<dbReference type="AlphaFoldDB" id="A0A0C3CRM7"/>
<keyword evidence="3" id="KW-1185">Reference proteome</keyword>
<accession>A0A0C3CRM7</accession>
<reference evidence="2 3" key="1">
    <citation type="submission" date="2014-04" db="EMBL/GenBank/DDBJ databases">
        <authorList>
            <consortium name="DOE Joint Genome Institute"/>
            <person name="Kuo A."/>
            <person name="Gay G."/>
            <person name="Dore J."/>
            <person name="Kohler A."/>
            <person name="Nagy L.G."/>
            <person name="Floudas D."/>
            <person name="Copeland A."/>
            <person name="Barry K.W."/>
            <person name="Cichocki N."/>
            <person name="Veneault-Fourrey C."/>
            <person name="LaButti K."/>
            <person name="Lindquist E.A."/>
            <person name="Lipzen A."/>
            <person name="Lundell T."/>
            <person name="Morin E."/>
            <person name="Murat C."/>
            <person name="Sun H."/>
            <person name="Tunlid A."/>
            <person name="Henrissat B."/>
            <person name="Grigoriev I.V."/>
            <person name="Hibbett D.S."/>
            <person name="Martin F."/>
            <person name="Nordberg H.P."/>
            <person name="Cantor M.N."/>
            <person name="Hua S.X."/>
        </authorList>
    </citation>
    <scope>NUCLEOTIDE SEQUENCE [LARGE SCALE GENOMIC DNA]</scope>
    <source>
        <strain evidence="3">h7</strain>
    </source>
</reference>
<dbReference type="Proteomes" id="UP000053424">
    <property type="component" value="Unassembled WGS sequence"/>
</dbReference>
<reference evidence="3" key="2">
    <citation type="submission" date="2015-01" db="EMBL/GenBank/DDBJ databases">
        <title>Evolutionary Origins and Diversification of the Mycorrhizal Mutualists.</title>
        <authorList>
            <consortium name="DOE Joint Genome Institute"/>
            <consortium name="Mycorrhizal Genomics Consortium"/>
            <person name="Kohler A."/>
            <person name="Kuo A."/>
            <person name="Nagy L.G."/>
            <person name="Floudas D."/>
            <person name="Copeland A."/>
            <person name="Barry K.W."/>
            <person name="Cichocki N."/>
            <person name="Veneault-Fourrey C."/>
            <person name="LaButti K."/>
            <person name="Lindquist E.A."/>
            <person name="Lipzen A."/>
            <person name="Lundell T."/>
            <person name="Morin E."/>
            <person name="Murat C."/>
            <person name="Riley R."/>
            <person name="Ohm R."/>
            <person name="Sun H."/>
            <person name="Tunlid A."/>
            <person name="Henrissat B."/>
            <person name="Grigoriev I.V."/>
            <person name="Hibbett D.S."/>
            <person name="Martin F."/>
        </authorList>
    </citation>
    <scope>NUCLEOTIDE SEQUENCE [LARGE SCALE GENOMIC DNA]</scope>
    <source>
        <strain evidence="3">h7</strain>
    </source>
</reference>
<gene>
    <name evidence="2" type="ORF">M413DRAFT_440304</name>
</gene>
<protein>
    <submittedName>
        <fullName evidence="2">Uncharacterized protein</fullName>
    </submittedName>
</protein>
<evidence type="ECO:0000313" key="2">
    <source>
        <dbReference type="EMBL" id="KIM46719.1"/>
    </source>
</evidence>
<proteinExistence type="predicted"/>
<organism evidence="2 3">
    <name type="scientific">Hebeloma cylindrosporum</name>
    <dbReference type="NCBI Taxonomy" id="76867"/>
    <lineage>
        <taxon>Eukaryota</taxon>
        <taxon>Fungi</taxon>
        <taxon>Dikarya</taxon>
        <taxon>Basidiomycota</taxon>
        <taxon>Agaricomycotina</taxon>
        <taxon>Agaricomycetes</taxon>
        <taxon>Agaricomycetidae</taxon>
        <taxon>Agaricales</taxon>
        <taxon>Agaricineae</taxon>
        <taxon>Hymenogastraceae</taxon>
        <taxon>Hebeloma</taxon>
    </lineage>
</organism>
<name>A0A0C3CRM7_HEBCY</name>
<feature type="region of interest" description="Disordered" evidence="1">
    <location>
        <begin position="1"/>
        <end position="38"/>
    </location>
</feature>
<dbReference type="EMBL" id="KN831770">
    <property type="protein sequence ID" value="KIM46719.1"/>
    <property type="molecule type" value="Genomic_DNA"/>
</dbReference>
<sequence length="176" mass="19275">MSVDGFVAGASPDPHSEFVPTADIPPLELTPLPREETKPFEPKFDISSVIPHVDILPEQFGFKSSVSHEAANSWLPPLPRTNEPESPLPFFYPDGQYEVSSVYPQAQQYPTQVPSVLLAGSFNFSYQPPAPASYVQQASYSFGLNGTMLEDGMGQGYGGEYDLGQYFDFDSLLSQA</sequence>
<dbReference type="HOGENOM" id="CLU_1525335_0_0_1"/>
<evidence type="ECO:0000256" key="1">
    <source>
        <dbReference type="SAM" id="MobiDB-lite"/>
    </source>
</evidence>
<evidence type="ECO:0000313" key="3">
    <source>
        <dbReference type="Proteomes" id="UP000053424"/>
    </source>
</evidence>